<evidence type="ECO:0000256" key="8">
    <source>
        <dbReference type="HAMAP-Rule" id="MF_00260"/>
    </source>
</evidence>
<evidence type="ECO:0000256" key="3">
    <source>
        <dbReference type="ARBA" id="ARBA00005638"/>
    </source>
</evidence>
<dbReference type="InterPro" id="IPR036803">
    <property type="entry name" value="Porphobilinogen_deaminase_C_sf"/>
</dbReference>
<evidence type="ECO:0000256" key="2">
    <source>
        <dbReference type="ARBA" id="ARBA00004735"/>
    </source>
</evidence>
<dbReference type="FunFam" id="3.40.190.10:FF:000005">
    <property type="entry name" value="Porphobilinogen deaminase"/>
    <property type="match status" value="1"/>
</dbReference>
<dbReference type="InterPro" id="IPR022418">
    <property type="entry name" value="Porphobilinogen_deaminase_C"/>
</dbReference>
<keyword evidence="12" id="KW-1185">Reference proteome</keyword>
<evidence type="ECO:0000256" key="5">
    <source>
        <dbReference type="ARBA" id="ARBA00022679"/>
    </source>
</evidence>
<dbReference type="PANTHER" id="PTHR11557">
    <property type="entry name" value="PORPHOBILINOGEN DEAMINASE"/>
    <property type="match status" value="1"/>
</dbReference>
<evidence type="ECO:0000259" key="10">
    <source>
        <dbReference type="Pfam" id="PF03900"/>
    </source>
</evidence>
<comment type="cofactor">
    <cofactor evidence="8">
        <name>dipyrromethane</name>
        <dbReference type="ChEBI" id="CHEBI:60342"/>
    </cofactor>
    <text evidence="8">Binds 1 dipyrromethane group covalently.</text>
</comment>
<evidence type="ECO:0000256" key="4">
    <source>
        <dbReference type="ARBA" id="ARBA00011245"/>
    </source>
</evidence>
<comment type="catalytic activity">
    <reaction evidence="7 8">
        <text>4 porphobilinogen + H2O = hydroxymethylbilane + 4 NH4(+)</text>
        <dbReference type="Rhea" id="RHEA:13185"/>
        <dbReference type="ChEBI" id="CHEBI:15377"/>
        <dbReference type="ChEBI" id="CHEBI:28938"/>
        <dbReference type="ChEBI" id="CHEBI:57845"/>
        <dbReference type="ChEBI" id="CHEBI:58126"/>
        <dbReference type="EC" id="2.5.1.61"/>
    </reaction>
</comment>
<dbReference type="SUPFAM" id="SSF54782">
    <property type="entry name" value="Porphobilinogen deaminase (hydroxymethylbilane synthase), C-terminal domain"/>
    <property type="match status" value="1"/>
</dbReference>
<feature type="domain" description="Porphobilinogen deaminase N-terminal" evidence="9">
    <location>
        <begin position="5"/>
        <end position="211"/>
    </location>
</feature>
<evidence type="ECO:0000256" key="1">
    <source>
        <dbReference type="ARBA" id="ARBA00002869"/>
    </source>
</evidence>
<keyword evidence="6 8" id="KW-0627">Porphyrin biosynthesis</keyword>
<evidence type="ECO:0000259" key="9">
    <source>
        <dbReference type="Pfam" id="PF01379"/>
    </source>
</evidence>
<evidence type="ECO:0000313" key="12">
    <source>
        <dbReference type="Proteomes" id="UP000501253"/>
    </source>
</evidence>
<dbReference type="PANTHER" id="PTHR11557:SF0">
    <property type="entry name" value="PORPHOBILINOGEN DEAMINASE"/>
    <property type="match status" value="1"/>
</dbReference>
<reference evidence="11 12" key="1">
    <citation type="submission" date="2019-08" db="EMBL/GenBank/DDBJ databases">
        <title>Complete genome sequence of Thermosulfurimonas marina SU872T, an anaerobic thermophilic chemolithoautotrophic bacterium isolated from a shallow marine hydrothermal vent.</title>
        <authorList>
            <person name="Allioux M."/>
            <person name="Jebbar M."/>
            <person name="Slobodkina G."/>
            <person name="Slobodkin A."/>
            <person name="Moalic Y."/>
            <person name="Frolova A."/>
            <person name="Shao Z."/>
            <person name="Alain K."/>
        </authorList>
    </citation>
    <scope>NUCLEOTIDE SEQUENCE [LARGE SCALE GENOMIC DNA]</scope>
    <source>
        <strain evidence="11 12">SU872</strain>
    </source>
</reference>
<dbReference type="GO" id="GO:0006782">
    <property type="term" value="P:protoporphyrinogen IX biosynthetic process"/>
    <property type="evidence" value="ECO:0007669"/>
    <property type="project" value="UniProtKB-UniRule"/>
</dbReference>
<evidence type="ECO:0000256" key="7">
    <source>
        <dbReference type="ARBA" id="ARBA00048169"/>
    </source>
</evidence>
<dbReference type="FunFam" id="3.40.190.10:FF:000004">
    <property type="entry name" value="Porphobilinogen deaminase"/>
    <property type="match status" value="1"/>
</dbReference>
<dbReference type="Gene3D" id="3.30.160.40">
    <property type="entry name" value="Porphobilinogen deaminase, C-terminal domain"/>
    <property type="match status" value="1"/>
</dbReference>
<dbReference type="InterPro" id="IPR022419">
    <property type="entry name" value="Porphobilin_deaminase_cofac_BS"/>
</dbReference>
<dbReference type="GO" id="GO:0005737">
    <property type="term" value="C:cytoplasm"/>
    <property type="evidence" value="ECO:0007669"/>
    <property type="project" value="UniProtKB-UniRule"/>
</dbReference>
<dbReference type="InterPro" id="IPR000860">
    <property type="entry name" value="HemC"/>
</dbReference>
<dbReference type="PIRSF" id="PIRSF001438">
    <property type="entry name" value="4pyrrol_synth_OHMeBilane_synth"/>
    <property type="match status" value="1"/>
</dbReference>
<feature type="domain" description="Porphobilinogen deaminase C-terminal" evidence="10">
    <location>
        <begin position="223"/>
        <end position="293"/>
    </location>
</feature>
<sequence length="306" mass="33729">MKKTFRVGTRGSKLALTQTQWVLSRLRERFPEVHFETVIIKTKGDKIQDVPLAKIGGKGLFVKEIEEALLRGEIDFAVHSLKDVPSELPRGLYLAAFPPREDPRDALVSRVGQGLSDLPAGARVGTSSLRRAAQLRHRRPDLKILPLRGNVDTRLRKLSEGQYEAILLAEAGLRRLGVNVERTPLPVEEFLPAVGQGILAVEAREEDRETAALLAALHHEETALCARAERAFLHRLEGGCQVPLAAHARLEDGRLHLQGFVADPEGRRFYRAGREGDPREAEALGVALAEDLLSQGGEQILAELLS</sequence>
<dbReference type="HAMAP" id="MF_00260">
    <property type="entry name" value="Porphobil_deam"/>
    <property type="match status" value="1"/>
</dbReference>
<comment type="pathway">
    <text evidence="2">Porphyrin-containing compound metabolism; protoporphyrin-IX biosynthesis; coproporphyrinogen-III from 5-aminolevulinate: step 2/4.</text>
</comment>
<evidence type="ECO:0000256" key="6">
    <source>
        <dbReference type="ARBA" id="ARBA00023244"/>
    </source>
</evidence>
<dbReference type="Pfam" id="PF03900">
    <property type="entry name" value="Porphobil_deamC"/>
    <property type="match status" value="1"/>
</dbReference>
<dbReference type="Gene3D" id="3.40.190.10">
    <property type="entry name" value="Periplasmic binding protein-like II"/>
    <property type="match status" value="2"/>
</dbReference>
<name>A0A6H1WRW0_9BACT</name>
<dbReference type="KEGG" id="tmai:FVE67_03705"/>
<comment type="miscellaneous">
    <text evidence="8">The porphobilinogen subunits are added to the dipyrromethane group.</text>
</comment>
<dbReference type="CDD" id="cd13646">
    <property type="entry name" value="PBP2_EcHMBS_like"/>
    <property type="match status" value="1"/>
</dbReference>
<comment type="function">
    <text evidence="1 8">Tetrapolymerization of the monopyrrole PBG into the hydroxymethylbilane pre-uroporphyrinogen in several discrete steps.</text>
</comment>
<organism evidence="11 12">
    <name type="scientific">Thermosulfurimonas marina</name>
    <dbReference type="NCBI Taxonomy" id="2047767"/>
    <lineage>
        <taxon>Bacteria</taxon>
        <taxon>Pseudomonadati</taxon>
        <taxon>Thermodesulfobacteriota</taxon>
        <taxon>Thermodesulfobacteria</taxon>
        <taxon>Thermodesulfobacteriales</taxon>
        <taxon>Thermodesulfobacteriaceae</taxon>
        <taxon>Thermosulfurimonas</taxon>
    </lineage>
</organism>
<dbReference type="NCBIfam" id="TIGR00212">
    <property type="entry name" value="hemC"/>
    <property type="match status" value="1"/>
</dbReference>
<dbReference type="PRINTS" id="PR00151">
    <property type="entry name" value="PORPHBDMNASE"/>
</dbReference>
<proteinExistence type="inferred from homology"/>
<dbReference type="PROSITE" id="PS00533">
    <property type="entry name" value="PORPHOBILINOGEN_DEAM"/>
    <property type="match status" value="1"/>
</dbReference>
<dbReference type="SUPFAM" id="SSF53850">
    <property type="entry name" value="Periplasmic binding protein-like II"/>
    <property type="match status" value="1"/>
</dbReference>
<comment type="similarity">
    <text evidence="3 8">Belongs to the HMBS family.</text>
</comment>
<dbReference type="GO" id="GO:0004418">
    <property type="term" value="F:hydroxymethylbilane synthase activity"/>
    <property type="evidence" value="ECO:0007669"/>
    <property type="project" value="UniProtKB-UniRule"/>
</dbReference>
<dbReference type="EC" id="2.5.1.61" evidence="8"/>
<protein>
    <recommendedName>
        <fullName evidence="8">Porphobilinogen deaminase</fullName>
        <shortName evidence="8">PBG</shortName>
        <ecNumber evidence="8">2.5.1.61</ecNumber>
    </recommendedName>
    <alternativeName>
        <fullName evidence="8">Hydroxymethylbilane synthase</fullName>
        <shortName evidence="8">HMBS</shortName>
    </alternativeName>
    <alternativeName>
        <fullName evidence="8">Pre-uroporphyrinogen synthase</fullName>
    </alternativeName>
</protein>
<evidence type="ECO:0000313" key="11">
    <source>
        <dbReference type="EMBL" id="QJA05955.1"/>
    </source>
</evidence>
<feature type="modified residue" description="S-(dipyrrolylmethanemethyl)cysteine" evidence="8">
    <location>
        <position position="240"/>
    </location>
</feature>
<dbReference type="InterPro" id="IPR022417">
    <property type="entry name" value="Porphobilin_deaminase_N"/>
</dbReference>
<accession>A0A6H1WRW0</accession>
<dbReference type="FunFam" id="3.30.160.40:FF:000002">
    <property type="entry name" value="Porphobilinogen deaminase"/>
    <property type="match status" value="1"/>
</dbReference>
<dbReference type="Proteomes" id="UP000501253">
    <property type="component" value="Chromosome"/>
</dbReference>
<keyword evidence="5 8" id="KW-0808">Transferase</keyword>
<dbReference type="EMBL" id="CP042909">
    <property type="protein sequence ID" value="QJA05955.1"/>
    <property type="molecule type" value="Genomic_DNA"/>
</dbReference>
<gene>
    <name evidence="8 11" type="primary">hemC</name>
    <name evidence="11" type="ORF">FVE67_03705</name>
</gene>
<dbReference type="AlphaFoldDB" id="A0A6H1WRW0"/>
<comment type="subunit">
    <text evidence="4 8">Monomer.</text>
</comment>
<dbReference type="Pfam" id="PF01379">
    <property type="entry name" value="Porphobil_deam"/>
    <property type="match status" value="1"/>
</dbReference>
<dbReference type="RefSeq" id="WP_168719309.1">
    <property type="nucleotide sequence ID" value="NZ_CP042909.1"/>
</dbReference>